<sequence length="416" mass="44580">MSRIQPRIGSLSQKQFARAFETRLKGMHVYLDHAATSPIRPSVLVRYTKALEQIGNPSSVHSFGQTSRQMLEEARESIAKDLGCDRNEVIFTSGGTESDNLAVKGLYWHRRGQDLNRNLVITSNAEHAAVLDSVNYLVAEQGAEAYFVPLDDEGLLDLEDLARVLAERSDQVALISLMWANNEIGVVNPIMQITDLASKYSIPVHSDAIAALGHIPVSFAGSGLAAMTITGHKVGSPVGVGALILSRNQKLTPVVHGGGQERNLRSGTPDAAAASAFAIAVHEAVREQPSKQQLHAELSGRLIEAVKQMVPDVKVSSEKVERLSNNVHFRFPGCLGDSLLFLMDQNGVSISTGSACAAGVSSPSHVVLSLGAGVDEAMGTMRITFGHNSTHTDVDAFLEAFPKAYEGAKLAGLTRR</sequence>
<dbReference type="FunFam" id="3.40.640.10:FF:000084">
    <property type="entry name" value="IscS-like cysteine desulfurase"/>
    <property type="match status" value="1"/>
</dbReference>
<dbReference type="InterPro" id="IPR016454">
    <property type="entry name" value="Cysteine_dSase"/>
</dbReference>
<dbReference type="Gene3D" id="3.90.1150.10">
    <property type="entry name" value="Aspartate Aminotransferase, domain 1"/>
    <property type="match status" value="1"/>
</dbReference>
<keyword evidence="3" id="KW-0808">Transferase</keyword>
<comment type="similarity">
    <text evidence="2">Belongs to the class-V pyridoxal-phosphate-dependent aminotransferase family. NifS/IscS subfamily.</text>
</comment>
<dbReference type="InterPro" id="IPR015424">
    <property type="entry name" value="PyrdxlP-dep_Trfase"/>
</dbReference>
<dbReference type="PANTHER" id="PTHR11601:SF34">
    <property type="entry name" value="CYSTEINE DESULFURASE"/>
    <property type="match status" value="1"/>
</dbReference>
<name>A0A6J6J3E6_9ZZZZ</name>
<keyword evidence="7" id="KW-0411">Iron-sulfur</keyword>
<evidence type="ECO:0000256" key="3">
    <source>
        <dbReference type="ARBA" id="ARBA00022679"/>
    </source>
</evidence>
<evidence type="ECO:0000313" key="9">
    <source>
        <dbReference type="EMBL" id="CAB4631542.1"/>
    </source>
</evidence>
<dbReference type="Pfam" id="PF00266">
    <property type="entry name" value="Aminotran_5"/>
    <property type="match status" value="1"/>
</dbReference>
<accession>A0A6J6J3E6</accession>
<dbReference type="GO" id="GO:0016782">
    <property type="term" value="F:transferase activity, transferring sulphur-containing groups"/>
    <property type="evidence" value="ECO:0007669"/>
    <property type="project" value="UniProtKB-ARBA"/>
</dbReference>
<dbReference type="GO" id="GO:0046872">
    <property type="term" value="F:metal ion binding"/>
    <property type="evidence" value="ECO:0007669"/>
    <property type="project" value="UniProtKB-KW"/>
</dbReference>
<dbReference type="Gene3D" id="1.10.260.50">
    <property type="match status" value="1"/>
</dbReference>
<keyword evidence="4" id="KW-0479">Metal-binding</keyword>
<comment type="cofactor">
    <cofactor evidence="1">
        <name>pyridoxal 5'-phosphate</name>
        <dbReference type="ChEBI" id="CHEBI:597326"/>
    </cofactor>
</comment>
<organism evidence="9">
    <name type="scientific">freshwater metagenome</name>
    <dbReference type="NCBI Taxonomy" id="449393"/>
    <lineage>
        <taxon>unclassified sequences</taxon>
        <taxon>metagenomes</taxon>
        <taxon>ecological metagenomes</taxon>
    </lineage>
</organism>
<gene>
    <name evidence="9" type="ORF">UFOPK2032_00639</name>
</gene>
<evidence type="ECO:0000256" key="7">
    <source>
        <dbReference type="ARBA" id="ARBA00023014"/>
    </source>
</evidence>
<evidence type="ECO:0000256" key="2">
    <source>
        <dbReference type="ARBA" id="ARBA00006490"/>
    </source>
</evidence>
<dbReference type="InterPro" id="IPR000192">
    <property type="entry name" value="Aminotrans_V_dom"/>
</dbReference>
<dbReference type="AlphaFoldDB" id="A0A6J6J3E6"/>
<keyword evidence="6" id="KW-0408">Iron</keyword>
<dbReference type="Gene3D" id="3.40.640.10">
    <property type="entry name" value="Type I PLP-dependent aspartate aminotransferase-like (Major domain)"/>
    <property type="match status" value="1"/>
</dbReference>
<dbReference type="InterPro" id="IPR015421">
    <property type="entry name" value="PyrdxlP-dep_Trfase_major"/>
</dbReference>
<reference evidence="9" key="1">
    <citation type="submission" date="2020-05" db="EMBL/GenBank/DDBJ databases">
        <authorList>
            <person name="Chiriac C."/>
            <person name="Salcher M."/>
            <person name="Ghai R."/>
            <person name="Kavagutti S V."/>
        </authorList>
    </citation>
    <scope>NUCLEOTIDE SEQUENCE</scope>
</reference>
<dbReference type="GO" id="GO:0051536">
    <property type="term" value="F:iron-sulfur cluster binding"/>
    <property type="evidence" value="ECO:0007669"/>
    <property type="project" value="UniProtKB-KW"/>
</dbReference>
<evidence type="ECO:0000256" key="5">
    <source>
        <dbReference type="ARBA" id="ARBA00022898"/>
    </source>
</evidence>
<dbReference type="PIRSF" id="PIRSF005572">
    <property type="entry name" value="NifS"/>
    <property type="match status" value="1"/>
</dbReference>
<protein>
    <submittedName>
        <fullName evidence="9">Unannotated protein</fullName>
    </submittedName>
</protein>
<dbReference type="EMBL" id="CAEZVM010000018">
    <property type="protein sequence ID" value="CAB4631542.1"/>
    <property type="molecule type" value="Genomic_DNA"/>
</dbReference>
<dbReference type="SUPFAM" id="SSF53383">
    <property type="entry name" value="PLP-dependent transferases"/>
    <property type="match status" value="1"/>
</dbReference>
<feature type="domain" description="Aminotransferase class V" evidence="8">
    <location>
        <begin position="29"/>
        <end position="397"/>
    </location>
</feature>
<evidence type="ECO:0000256" key="4">
    <source>
        <dbReference type="ARBA" id="ARBA00022723"/>
    </source>
</evidence>
<evidence type="ECO:0000256" key="1">
    <source>
        <dbReference type="ARBA" id="ARBA00001933"/>
    </source>
</evidence>
<evidence type="ECO:0000259" key="8">
    <source>
        <dbReference type="Pfam" id="PF00266"/>
    </source>
</evidence>
<keyword evidence="5" id="KW-0663">Pyridoxal phosphate</keyword>
<evidence type="ECO:0000256" key="6">
    <source>
        <dbReference type="ARBA" id="ARBA00023004"/>
    </source>
</evidence>
<dbReference type="InterPro" id="IPR015422">
    <property type="entry name" value="PyrdxlP-dep_Trfase_small"/>
</dbReference>
<dbReference type="PANTHER" id="PTHR11601">
    <property type="entry name" value="CYSTEINE DESULFURYLASE FAMILY MEMBER"/>
    <property type="match status" value="1"/>
</dbReference>
<proteinExistence type="inferred from homology"/>